<feature type="compositionally biased region" description="Basic residues" evidence="1">
    <location>
        <begin position="235"/>
        <end position="244"/>
    </location>
</feature>
<name>A0A4R2GRG9_9HYPH</name>
<sequence length="244" mass="26985">MLYSVSIILRVYNDYCQIFLYFRFVYCNNYCAELAARCGWAGRDPGRGAPRGHGFVWQCDPSGAVRRVGGRGRAYFQGRKKLWRRPRLPDRPESCPLVWPAVTGRRAFTPDVLGAAGDIAPGVARPCGGRHVMPGRQNAECEGAGTRDQAPVQWPVTQIALWCGALRPDDSHDAGQGDRAPPLRQGWRREATARIPPAWWITSAISRDSRGCGGRACAAAPARRGDQPPSSGRWGRSRLRRSSR</sequence>
<protein>
    <submittedName>
        <fullName evidence="2">Uncharacterized protein</fullName>
    </submittedName>
</protein>
<comment type="caution">
    <text evidence="2">The sequence shown here is derived from an EMBL/GenBank/DDBJ whole genome shotgun (WGS) entry which is preliminary data.</text>
</comment>
<feature type="region of interest" description="Disordered" evidence="1">
    <location>
        <begin position="170"/>
        <end position="189"/>
    </location>
</feature>
<proteinExistence type="predicted"/>
<dbReference type="EMBL" id="SLWL01000009">
    <property type="protein sequence ID" value="TCO12396.1"/>
    <property type="molecule type" value="Genomic_DNA"/>
</dbReference>
<organism evidence="2 3">
    <name type="scientific">Camelimonas lactis</name>
    <dbReference type="NCBI Taxonomy" id="659006"/>
    <lineage>
        <taxon>Bacteria</taxon>
        <taxon>Pseudomonadati</taxon>
        <taxon>Pseudomonadota</taxon>
        <taxon>Alphaproteobacteria</taxon>
        <taxon>Hyphomicrobiales</taxon>
        <taxon>Chelatococcaceae</taxon>
        <taxon>Camelimonas</taxon>
    </lineage>
</organism>
<feature type="region of interest" description="Disordered" evidence="1">
    <location>
        <begin position="208"/>
        <end position="244"/>
    </location>
</feature>
<accession>A0A4R2GRG9</accession>
<evidence type="ECO:0000313" key="3">
    <source>
        <dbReference type="Proteomes" id="UP000294881"/>
    </source>
</evidence>
<gene>
    <name evidence="2" type="ORF">EV666_10942</name>
</gene>
<dbReference type="AlphaFoldDB" id="A0A4R2GRG9"/>
<reference evidence="2 3" key="1">
    <citation type="submission" date="2019-03" db="EMBL/GenBank/DDBJ databases">
        <title>Genomic Encyclopedia of Type Strains, Phase IV (KMG-IV): sequencing the most valuable type-strain genomes for metagenomic binning, comparative biology and taxonomic classification.</title>
        <authorList>
            <person name="Goeker M."/>
        </authorList>
    </citation>
    <scope>NUCLEOTIDE SEQUENCE [LARGE SCALE GENOMIC DNA]</scope>
    <source>
        <strain evidence="2 3">DSM 22958</strain>
    </source>
</reference>
<dbReference type="Proteomes" id="UP000294881">
    <property type="component" value="Unassembled WGS sequence"/>
</dbReference>
<keyword evidence="3" id="KW-1185">Reference proteome</keyword>
<evidence type="ECO:0000256" key="1">
    <source>
        <dbReference type="SAM" id="MobiDB-lite"/>
    </source>
</evidence>
<evidence type="ECO:0000313" key="2">
    <source>
        <dbReference type="EMBL" id="TCO12396.1"/>
    </source>
</evidence>